<organism evidence="2 3">
    <name type="scientific">Campylobacter showae CC57C</name>
    <dbReference type="NCBI Taxonomy" id="1073353"/>
    <lineage>
        <taxon>Bacteria</taxon>
        <taxon>Pseudomonadati</taxon>
        <taxon>Campylobacterota</taxon>
        <taxon>Epsilonproteobacteria</taxon>
        <taxon>Campylobacterales</taxon>
        <taxon>Campylobacteraceae</taxon>
        <taxon>Campylobacter</taxon>
    </lineage>
</organism>
<dbReference type="InterPro" id="IPR022744">
    <property type="entry name" value="MeTrfase_dom_put"/>
</dbReference>
<keyword evidence="2" id="KW-0378">Hydrolase</keyword>
<evidence type="ECO:0000313" key="2">
    <source>
        <dbReference type="EMBL" id="EMG30633.1"/>
    </source>
</evidence>
<evidence type="ECO:0000259" key="1">
    <source>
        <dbReference type="Pfam" id="PF12147"/>
    </source>
</evidence>
<dbReference type="RefSeq" id="WP_002952176.1">
    <property type="nucleotide sequence ID" value="NZ_AOTD01000137.1"/>
</dbReference>
<dbReference type="PATRIC" id="fig|1073353.3.peg.1184"/>
<comment type="caution">
    <text evidence="2">The sequence shown here is derived from an EMBL/GenBank/DDBJ whole genome shotgun (WGS) entry which is preliminary data.</text>
</comment>
<feature type="domain" description="Methyltransferase" evidence="1">
    <location>
        <begin position="1"/>
        <end position="68"/>
    </location>
</feature>
<dbReference type="Pfam" id="PF12147">
    <property type="entry name" value="Methyltransf_20"/>
    <property type="match status" value="1"/>
</dbReference>
<dbReference type="STRING" id="1073353.H740_05525"/>
<accession>M3JBB1</accession>
<dbReference type="GO" id="GO:0016787">
    <property type="term" value="F:hydrolase activity"/>
    <property type="evidence" value="ECO:0007669"/>
    <property type="project" value="UniProtKB-KW"/>
</dbReference>
<gene>
    <name evidence="2" type="ORF">H740_05525</name>
</gene>
<name>M3JBB1_9BACT</name>
<dbReference type="AlphaFoldDB" id="M3JBB1"/>
<sequence length="69" mass="7957">YLIYTNQPWHPQLEMIARALSSHRQGAAWIMRRRSQAEMDQLVANAGFKKVREWIDGDGIFSVSLAVKI</sequence>
<dbReference type="EMBL" id="AOTD01000137">
    <property type="protein sequence ID" value="EMG30633.1"/>
    <property type="molecule type" value="Genomic_DNA"/>
</dbReference>
<protein>
    <submittedName>
        <fullName evidence="2">Alpha/beta hydrolase fold protein</fullName>
    </submittedName>
</protein>
<dbReference type="Proteomes" id="UP000011782">
    <property type="component" value="Unassembled WGS sequence"/>
</dbReference>
<evidence type="ECO:0000313" key="3">
    <source>
        <dbReference type="Proteomes" id="UP000011782"/>
    </source>
</evidence>
<proteinExistence type="predicted"/>
<feature type="non-terminal residue" evidence="2">
    <location>
        <position position="1"/>
    </location>
</feature>
<reference evidence="2 3" key="1">
    <citation type="submission" date="2013-02" db="EMBL/GenBank/DDBJ databases">
        <title>Co-occurrence of anaerobic bacteria in colorectal carcinomas.</title>
        <authorList>
            <person name="Holt R.A."/>
            <person name="Warren R.L."/>
            <person name="Allen-Vercoe E."/>
            <person name="Pleasance S."/>
            <person name="Freeman D.J."/>
            <person name="Watson P."/>
            <person name="Moore R."/>
            <person name="Cochrane K."/>
        </authorList>
    </citation>
    <scope>NUCLEOTIDE SEQUENCE [LARGE SCALE GENOMIC DNA]</scope>
    <source>
        <strain evidence="2 3">CC57C</strain>
    </source>
</reference>